<dbReference type="EMBL" id="JASCXX010000029">
    <property type="protein sequence ID" value="MDI6451156.1"/>
    <property type="molecule type" value="Genomic_DNA"/>
</dbReference>
<dbReference type="Proteomes" id="UP001431776">
    <property type="component" value="Unassembled WGS sequence"/>
</dbReference>
<protein>
    <submittedName>
        <fullName evidence="1">Uncharacterized protein</fullName>
    </submittedName>
</protein>
<keyword evidence="2" id="KW-1185">Reference proteome</keyword>
<sequence length="180" mass="20054">MLTLCEDWGILTAGAVASNLLAQIDDANSRDEDEGAIGLIGASLDLLIDTWPRGDGRMLEIETVSDVTFRISGLYYVYLRPNDDKALGECLDLAQCATVTAIVPRREESLKRRILEGVLGDRAPNIWSFDAFISWRITSAAIDQRWEYERALLELITRYNRRVAAAGRRDLMVDGVASDC</sequence>
<dbReference type="RefSeq" id="WP_349246565.1">
    <property type="nucleotide sequence ID" value="NZ_JASCXX010000029.1"/>
</dbReference>
<dbReference type="AlphaFoldDB" id="A0AAW6U6H7"/>
<organism evidence="1 2">
    <name type="scientific">Anaerobaca lacustris</name>
    <dbReference type="NCBI Taxonomy" id="3044600"/>
    <lineage>
        <taxon>Bacteria</taxon>
        <taxon>Pseudomonadati</taxon>
        <taxon>Planctomycetota</taxon>
        <taxon>Phycisphaerae</taxon>
        <taxon>Sedimentisphaerales</taxon>
        <taxon>Anaerobacaceae</taxon>
        <taxon>Anaerobaca</taxon>
    </lineage>
</organism>
<comment type="caution">
    <text evidence="1">The sequence shown here is derived from an EMBL/GenBank/DDBJ whole genome shotgun (WGS) entry which is preliminary data.</text>
</comment>
<evidence type="ECO:0000313" key="2">
    <source>
        <dbReference type="Proteomes" id="UP001431776"/>
    </source>
</evidence>
<gene>
    <name evidence="1" type="ORF">QJ522_18990</name>
</gene>
<evidence type="ECO:0000313" key="1">
    <source>
        <dbReference type="EMBL" id="MDI6451156.1"/>
    </source>
</evidence>
<accession>A0AAW6U6H7</accession>
<reference evidence="1" key="1">
    <citation type="submission" date="2023-05" db="EMBL/GenBank/DDBJ databases">
        <title>Anaerotaeda fermentans gen. nov., sp. nov., a novel anaerobic planctomycete of the new family within the order Sedimentisphaerales isolated from Taman Peninsula, Russia.</title>
        <authorList>
            <person name="Khomyakova M.A."/>
            <person name="Merkel A.Y."/>
            <person name="Slobodkin A.I."/>
        </authorList>
    </citation>
    <scope>NUCLEOTIDE SEQUENCE</scope>
    <source>
        <strain evidence="1">M17dextr</strain>
    </source>
</reference>
<proteinExistence type="predicted"/>
<name>A0AAW6U6H7_9BACT</name>